<dbReference type="Gene3D" id="2.30.30.910">
    <property type="match status" value="1"/>
</dbReference>
<evidence type="ECO:0000256" key="1">
    <source>
        <dbReference type="ARBA" id="ARBA00022795"/>
    </source>
</evidence>
<feature type="region of interest" description="Disordered" evidence="2">
    <location>
        <begin position="248"/>
        <end position="272"/>
    </location>
</feature>
<dbReference type="GO" id="GO:0044781">
    <property type="term" value="P:bacterial-type flagellum organization"/>
    <property type="evidence" value="ECO:0007669"/>
    <property type="project" value="UniProtKB-KW"/>
</dbReference>
<gene>
    <name evidence="4" type="ORF">METZ01_LOCUS152935</name>
</gene>
<evidence type="ECO:0000313" key="4">
    <source>
        <dbReference type="EMBL" id="SVB00081.1"/>
    </source>
</evidence>
<dbReference type="InterPro" id="IPR025965">
    <property type="entry name" value="FlgD/Vpr_Ig-like"/>
</dbReference>
<evidence type="ECO:0000256" key="2">
    <source>
        <dbReference type="SAM" id="MobiDB-lite"/>
    </source>
</evidence>
<sequence>MDTGNNVQQALQYNATSLRNKASTNSEDGKRLGKQDFLNLLMTQMANQDPLDPMDSAGMMQQLSSMGTVEQLQNLNKQTANLMAINQHIAKATAGSLLGKDVEVGAREIPLKNGESLPVSYKLDGSADRVMLLVQDSTGELIREINLESRAQGAHEFYWDGRDNDGDVMPDGNYSYNVFARTDGGEEIGVTMTKSGQVSMIRFDGNEPLLKINDEWVSSKEMVGLGNKSKLRYENAIPLPARTELNTRKTPLWSSDSSGNRQSVPGSSVTNN</sequence>
<dbReference type="Pfam" id="PF03963">
    <property type="entry name" value="FlgD"/>
    <property type="match status" value="1"/>
</dbReference>
<reference evidence="4" key="1">
    <citation type="submission" date="2018-05" db="EMBL/GenBank/DDBJ databases">
        <authorList>
            <person name="Lanie J.A."/>
            <person name="Ng W.-L."/>
            <person name="Kazmierczak K.M."/>
            <person name="Andrzejewski T.M."/>
            <person name="Davidsen T.M."/>
            <person name="Wayne K.J."/>
            <person name="Tettelin H."/>
            <person name="Glass J.I."/>
            <person name="Rusch D."/>
            <person name="Podicherti R."/>
            <person name="Tsui H.-C.T."/>
            <person name="Winkler M.E."/>
        </authorList>
    </citation>
    <scope>NUCLEOTIDE SEQUENCE</scope>
</reference>
<keyword evidence="1" id="KW-1005">Bacterial flagellum biogenesis</keyword>
<dbReference type="AlphaFoldDB" id="A0A382AFM0"/>
<evidence type="ECO:0000259" key="3">
    <source>
        <dbReference type="Pfam" id="PF13860"/>
    </source>
</evidence>
<dbReference type="Gene3D" id="2.60.40.4070">
    <property type="match status" value="1"/>
</dbReference>
<dbReference type="Pfam" id="PF13860">
    <property type="entry name" value="FlgD_ig"/>
    <property type="match status" value="1"/>
</dbReference>
<feature type="domain" description="FlgD/Vpr Ig-like" evidence="3">
    <location>
        <begin position="113"/>
        <end position="183"/>
    </location>
</feature>
<dbReference type="InterPro" id="IPR005648">
    <property type="entry name" value="FlgD"/>
</dbReference>
<protein>
    <recommendedName>
        <fullName evidence="3">FlgD/Vpr Ig-like domain-containing protein</fullName>
    </recommendedName>
</protein>
<accession>A0A382AFM0</accession>
<dbReference type="EMBL" id="UINC01025108">
    <property type="protein sequence ID" value="SVB00081.1"/>
    <property type="molecule type" value="Genomic_DNA"/>
</dbReference>
<organism evidence="4">
    <name type="scientific">marine metagenome</name>
    <dbReference type="NCBI Taxonomy" id="408172"/>
    <lineage>
        <taxon>unclassified sequences</taxon>
        <taxon>metagenomes</taxon>
        <taxon>ecological metagenomes</taxon>
    </lineage>
</organism>
<name>A0A382AFM0_9ZZZZ</name>
<proteinExistence type="predicted"/>